<dbReference type="Pfam" id="PF01412">
    <property type="entry name" value="ArfGap"/>
    <property type="match status" value="1"/>
</dbReference>
<feature type="compositionally biased region" description="Low complexity" evidence="2">
    <location>
        <begin position="480"/>
        <end position="505"/>
    </location>
</feature>
<organism evidence="4 5">
    <name type="scientific">Polysphondylium violaceum</name>
    <dbReference type="NCBI Taxonomy" id="133409"/>
    <lineage>
        <taxon>Eukaryota</taxon>
        <taxon>Amoebozoa</taxon>
        <taxon>Evosea</taxon>
        <taxon>Eumycetozoa</taxon>
        <taxon>Dictyostelia</taxon>
        <taxon>Dictyosteliales</taxon>
        <taxon>Dictyosteliaceae</taxon>
        <taxon>Polysphondylium</taxon>
    </lineage>
</organism>
<dbReference type="InterPro" id="IPR001164">
    <property type="entry name" value="ArfGAP_dom"/>
</dbReference>
<dbReference type="GO" id="GO:0008270">
    <property type="term" value="F:zinc ion binding"/>
    <property type="evidence" value="ECO:0007669"/>
    <property type="project" value="UniProtKB-KW"/>
</dbReference>
<dbReference type="PANTHER" id="PTHR46085:SF3">
    <property type="entry name" value="ARF GTPASE ACTIVATING PROTEIN"/>
    <property type="match status" value="1"/>
</dbReference>
<keyword evidence="1" id="KW-0479">Metal-binding</keyword>
<evidence type="ECO:0000313" key="4">
    <source>
        <dbReference type="EMBL" id="KAF2070424.1"/>
    </source>
</evidence>
<keyword evidence="5" id="KW-1185">Reference proteome</keyword>
<reference evidence="4" key="1">
    <citation type="submission" date="2020-01" db="EMBL/GenBank/DDBJ databases">
        <title>Development of genomics and gene disruption for Polysphondylium violaceum indicates a role for the polyketide synthase stlB in stalk morphogenesis.</title>
        <authorList>
            <person name="Narita B."/>
            <person name="Kawabe Y."/>
            <person name="Kin K."/>
            <person name="Saito T."/>
            <person name="Gibbs R."/>
            <person name="Kuspa A."/>
            <person name="Muzny D."/>
            <person name="Queller D."/>
            <person name="Richards S."/>
            <person name="Strassman J."/>
            <person name="Sucgang R."/>
            <person name="Worley K."/>
            <person name="Schaap P."/>
        </authorList>
    </citation>
    <scope>NUCLEOTIDE SEQUENCE</scope>
    <source>
        <strain evidence="4">QSvi11</strain>
    </source>
</reference>
<keyword evidence="1" id="KW-0862">Zinc</keyword>
<evidence type="ECO:0000256" key="2">
    <source>
        <dbReference type="SAM" id="MobiDB-lite"/>
    </source>
</evidence>
<name>A0A8J4V451_9MYCE</name>
<evidence type="ECO:0000256" key="1">
    <source>
        <dbReference type="PROSITE-ProRule" id="PRU00288"/>
    </source>
</evidence>
<dbReference type="PRINTS" id="PR00405">
    <property type="entry name" value="REVINTRACTNG"/>
</dbReference>
<protein>
    <recommendedName>
        <fullName evidence="3">Arf-GAP domain-containing protein</fullName>
    </recommendedName>
</protein>
<feature type="compositionally biased region" description="Low complexity" evidence="2">
    <location>
        <begin position="436"/>
        <end position="457"/>
    </location>
</feature>
<gene>
    <name evidence="4" type="ORF">CYY_008252</name>
</gene>
<dbReference type="SMART" id="SM00105">
    <property type="entry name" value="ArfGap"/>
    <property type="match status" value="1"/>
</dbReference>
<feature type="compositionally biased region" description="Low complexity" evidence="2">
    <location>
        <begin position="184"/>
        <end position="196"/>
    </location>
</feature>
<feature type="compositionally biased region" description="Low complexity" evidence="2">
    <location>
        <begin position="370"/>
        <end position="383"/>
    </location>
</feature>
<dbReference type="Proteomes" id="UP000695562">
    <property type="component" value="Unassembled WGS sequence"/>
</dbReference>
<sequence>MSDRNERLVRELQKLPENLKCMDCPIGSVYVVLDLATFVCQSCSGIHSNFGRRVKSVSMGTFKPEEIAKLKTGGNKVARQYWLARWKPSDFPEPEEGDTNRIRQFIDLKYNKKQWIDNGVPKVEPLSNILGADIPPIKIFPKDQQQQNYQQQGYQQQQQQQQQKQNSFWDSPPAQHRSNPSPPTSFSQPPQSQQQQNRKSALLDLNDVFSSPTTTNSNPYQSQPNYSQSQQPMYQQQNYSQQQQPMYQQQQQFYQQPQQQQQPNTFWNTQPQQQNQWNPQSNPQQQQQQFNAVSNAFGGQGNNFNSGVPSPTSFSNTPQSYGNSSSISNNNSNNNNGYPSTTSSGNQYGSSNQLFGEFWSSPSSQPPFPASQQNQYQSNTQSNPFNSGSLTPQPQPQPQPPKESPFASLSPFSTSSNGAANNNHTNGNGSGSVTKSNPFETTFNTTSPNTSNPFDSSKTSSQNNPFASFGTTTSGSHQYNGNNNNTMSGNGFNNNNQNVYSNNGKGNDDFFSSFQQPNNTGSLNQPMKPNYNINQQQQFPFNDFTQTTSQNNNYNNNNNNNNNNNQFSSFF</sequence>
<dbReference type="InterPro" id="IPR038508">
    <property type="entry name" value="ArfGAP_dom_sf"/>
</dbReference>
<feature type="compositionally biased region" description="Low complexity" evidence="2">
    <location>
        <begin position="216"/>
        <end position="289"/>
    </location>
</feature>
<dbReference type="InterPro" id="IPR037278">
    <property type="entry name" value="ARFGAP/RecO"/>
</dbReference>
<dbReference type="GO" id="GO:0005096">
    <property type="term" value="F:GTPase activator activity"/>
    <property type="evidence" value="ECO:0007669"/>
    <property type="project" value="InterPro"/>
</dbReference>
<accession>A0A8J4V451</accession>
<evidence type="ECO:0000313" key="5">
    <source>
        <dbReference type="Proteomes" id="UP000695562"/>
    </source>
</evidence>
<dbReference type="Gene3D" id="1.10.220.150">
    <property type="entry name" value="Arf GTPase activating protein"/>
    <property type="match status" value="1"/>
</dbReference>
<dbReference type="InterPro" id="IPR044820">
    <property type="entry name" value="AGD14-like"/>
</dbReference>
<feature type="compositionally biased region" description="Pro residues" evidence="2">
    <location>
        <begin position="393"/>
        <end position="403"/>
    </location>
</feature>
<dbReference type="PROSITE" id="PS50115">
    <property type="entry name" value="ARFGAP"/>
    <property type="match status" value="1"/>
</dbReference>
<comment type="caution">
    <text evidence="4">The sequence shown here is derived from an EMBL/GenBank/DDBJ whole genome shotgun (WGS) entry which is preliminary data.</text>
</comment>
<feature type="domain" description="Arf-GAP" evidence="3">
    <location>
        <begin position="6"/>
        <end position="116"/>
    </location>
</feature>
<feature type="compositionally biased region" description="Polar residues" evidence="2">
    <location>
        <begin position="458"/>
        <end position="479"/>
    </location>
</feature>
<dbReference type="SUPFAM" id="SSF57863">
    <property type="entry name" value="ArfGap/RecO-like zinc finger"/>
    <property type="match status" value="1"/>
</dbReference>
<feature type="compositionally biased region" description="Low complexity" evidence="2">
    <location>
        <begin position="144"/>
        <end position="166"/>
    </location>
</feature>
<feature type="compositionally biased region" description="Polar residues" evidence="2">
    <location>
        <begin position="302"/>
        <end position="319"/>
    </location>
</feature>
<keyword evidence="1" id="KW-0863">Zinc-finger</keyword>
<evidence type="ECO:0000259" key="3">
    <source>
        <dbReference type="PROSITE" id="PS50115"/>
    </source>
</evidence>
<feature type="compositionally biased region" description="Low complexity" evidence="2">
    <location>
        <begin position="551"/>
        <end position="565"/>
    </location>
</feature>
<dbReference type="EMBL" id="AJWJ01000493">
    <property type="protein sequence ID" value="KAF2070424.1"/>
    <property type="molecule type" value="Genomic_DNA"/>
</dbReference>
<feature type="compositionally biased region" description="Low complexity" evidence="2">
    <location>
        <begin position="413"/>
        <end position="427"/>
    </location>
</feature>
<proteinExistence type="predicted"/>
<feature type="compositionally biased region" description="Polar residues" evidence="2">
    <location>
        <begin position="510"/>
        <end position="550"/>
    </location>
</feature>
<dbReference type="AlphaFoldDB" id="A0A8J4V451"/>
<dbReference type="PANTHER" id="PTHR46085">
    <property type="entry name" value="ARFGAP/RECO-RELATED"/>
    <property type="match status" value="1"/>
</dbReference>
<feature type="compositionally biased region" description="Low complexity" evidence="2">
    <location>
        <begin position="320"/>
        <end position="346"/>
    </location>
</feature>
<dbReference type="CDD" id="cd08838">
    <property type="entry name" value="ArfGap_AGFG"/>
    <property type="match status" value="1"/>
</dbReference>
<dbReference type="OrthoDB" id="6036at2759"/>
<feature type="region of interest" description="Disordered" evidence="2">
    <location>
        <begin position="143"/>
        <end position="571"/>
    </location>
</feature>